<dbReference type="OrthoDB" id="9805928at2"/>
<dbReference type="Proteomes" id="UP000001077">
    <property type="component" value="Unassembled WGS sequence"/>
</dbReference>
<feature type="domain" description="Helix-turn-helix" evidence="1">
    <location>
        <begin position="8"/>
        <end position="55"/>
    </location>
</feature>
<dbReference type="Gene3D" id="1.10.10.10">
    <property type="entry name" value="Winged helix-like DNA-binding domain superfamily/Winged helix DNA-binding domain"/>
    <property type="match status" value="1"/>
</dbReference>
<dbReference type="HOGENOM" id="CLU_140176_10_2_5"/>
<dbReference type="NCBIfam" id="TIGR01764">
    <property type="entry name" value="excise"/>
    <property type="match status" value="1"/>
</dbReference>
<dbReference type="PATRIC" id="fig|1094556.3.peg.1272"/>
<dbReference type="RefSeq" id="WP_007347412.1">
    <property type="nucleotide sequence ID" value="NZ_CALY02000014.1"/>
</dbReference>
<dbReference type="PANTHER" id="PTHR38431:SF1">
    <property type="entry name" value="BLL2305 PROTEIN"/>
    <property type="match status" value="1"/>
</dbReference>
<proteinExistence type="predicted"/>
<dbReference type="SUPFAM" id="SSF46955">
    <property type="entry name" value="Putative DNA-binding domain"/>
    <property type="match status" value="1"/>
</dbReference>
<dbReference type="STRING" id="1094556.MCY_01115"/>
<dbReference type="AlphaFoldDB" id="J0QR80"/>
<dbReference type="GO" id="GO:0003677">
    <property type="term" value="F:DNA binding"/>
    <property type="evidence" value="ECO:0007669"/>
    <property type="project" value="InterPro"/>
</dbReference>
<dbReference type="InterPro" id="IPR041657">
    <property type="entry name" value="HTH_17"/>
</dbReference>
<accession>J0QR80</accession>
<evidence type="ECO:0000259" key="1">
    <source>
        <dbReference type="Pfam" id="PF12728"/>
    </source>
</evidence>
<dbReference type="eggNOG" id="COG3311">
    <property type="taxonomic scope" value="Bacteria"/>
</dbReference>
<dbReference type="Pfam" id="PF12728">
    <property type="entry name" value="HTH_17"/>
    <property type="match status" value="1"/>
</dbReference>
<keyword evidence="3" id="KW-1185">Reference proteome</keyword>
<dbReference type="InterPro" id="IPR009061">
    <property type="entry name" value="DNA-bd_dom_put_sf"/>
</dbReference>
<evidence type="ECO:0000313" key="2">
    <source>
        <dbReference type="EMBL" id="EJF85554.1"/>
    </source>
</evidence>
<dbReference type="EMBL" id="AILY01000022">
    <property type="protein sequence ID" value="EJF85554.1"/>
    <property type="molecule type" value="Genomic_DNA"/>
</dbReference>
<name>J0QR80_9HYPH</name>
<protein>
    <submittedName>
        <fullName evidence="2">Excisionase family DNA binding domain-containing protein</fullName>
    </submittedName>
</protein>
<gene>
    <name evidence="2" type="ORF">MCY_01115</name>
</gene>
<dbReference type="PANTHER" id="PTHR38431">
    <property type="entry name" value="BLL2305 PROTEIN"/>
    <property type="match status" value="1"/>
</dbReference>
<dbReference type="InterPro" id="IPR036388">
    <property type="entry name" value="WH-like_DNA-bd_sf"/>
</dbReference>
<sequence length="70" mass="8423">MSDEHDILTVEEVARYLKVTERHVYKLLSDRKMPAFKVGGAWRFKREQLEEWIEEGVNEQSKEKRTNKDD</sequence>
<comment type="caution">
    <text evidence="2">The sequence shown here is derived from an EMBL/GenBank/DDBJ whole genome shotgun (WGS) entry which is preliminary data.</text>
</comment>
<organism evidence="2 3">
    <name type="scientific">Bartonella rattimassiliensis 15908</name>
    <dbReference type="NCBI Taxonomy" id="1094556"/>
    <lineage>
        <taxon>Bacteria</taxon>
        <taxon>Pseudomonadati</taxon>
        <taxon>Pseudomonadota</taxon>
        <taxon>Alphaproteobacteria</taxon>
        <taxon>Hyphomicrobiales</taxon>
        <taxon>Bartonellaceae</taxon>
        <taxon>Bartonella</taxon>
    </lineage>
</organism>
<dbReference type="InterPro" id="IPR010093">
    <property type="entry name" value="SinI_DNA-bd"/>
</dbReference>
<reference evidence="2 3" key="1">
    <citation type="submission" date="2012-03" db="EMBL/GenBank/DDBJ databases">
        <title>The Genome Sequence of Bartonella rattimassiliensis 15908.</title>
        <authorList>
            <consortium name="The Broad Institute Genome Sequencing Platform"/>
            <consortium name="The Broad Institute Genome Sequencing Center for Infectious Disease"/>
            <person name="Feldgarden M."/>
            <person name="Kirby J."/>
            <person name="Kosoy M."/>
            <person name="Birtles R."/>
            <person name="Probert W.S."/>
            <person name="Chiaraviglio L."/>
            <person name="Young S.K."/>
            <person name="Zeng Q."/>
            <person name="Gargeya S."/>
            <person name="Fitzgerald M."/>
            <person name="Haas B."/>
            <person name="Abouelleil A."/>
            <person name="Alvarado L."/>
            <person name="Arachchi H.M."/>
            <person name="Berlin A."/>
            <person name="Chapman S.B."/>
            <person name="Gearin G."/>
            <person name="Goldberg J."/>
            <person name="Griggs A."/>
            <person name="Gujja S."/>
            <person name="Hansen M."/>
            <person name="Heiman D."/>
            <person name="Howarth C."/>
            <person name="Larimer J."/>
            <person name="Lui A."/>
            <person name="MacDonald P.J.P."/>
            <person name="McCowen C."/>
            <person name="Montmayeur A."/>
            <person name="Murphy C."/>
            <person name="Neiman D."/>
            <person name="Pearson M."/>
            <person name="Priest M."/>
            <person name="Roberts A."/>
            <person name="Saif S."/>
            <person name="Shea T."/>
            <person name="Sisk P."/>
            <person name="Stolte C."/>
            <person name="Sykes S."/>
            <person name="Wortman J."/>
            <person name="Nusbaum C."/>
            <person name="Birren B."/>
        </authorList>
    </citation>
    <scope>NUCLEOTIDE SEQUENCE [LARGE SCALE GENOMIC DNA]</scope>
    <source>
        <strain evidence="2 3">15908</strain>
    </source>
</reference>
<evidence type="ECO:0000313" key="3">
    <source>
        <dbReference type="Proteomes" id="UP000001077"/>
    </source>
</evidence>